<evidence type="ECO:0000313" key="5">
    <source>
        <dbReference type="EMBL" id="PWN34598.1"/>
    </source>
</evidence>
<dbReference type="GO" id="GO:0016491">
    <property type="term" value="F:oxidoreductase activity"/>
    <property type="evidence" value="ECO:0007669"/>
    <property type="project" value="UniProtKB-KW"/>
</dbReference>
<feature type="signal peptide" evidence="3">
    <location>
        <begin position="1"/>
        <end position="20"/>
    </location>
</feature>
<reference evidence="5 6" key="1">
    <citation type="journal article" date="2018" name="Mol. Biol. Evol.">
        <title>Broad Genomic Sampling Reveals a Smut Pathogenic Ancestry of the Fungal Clade Ustilaginomycotina.</title>
        <authorList>
            <person name="Kijpornyongpan T."/>
            <person name="Mondo S.J."/>
            <person name="Barry K."/>
            <person name="Sandor L."/>
            <person name="Lee J."/>
            <person name="Lipzen A."/>
            <person name="Pangilinan J."/>
            <person name="LaButti K."/>
            <person name="Hainaut M."/>
            <person name="Henrissat B."/>
            <person name="Grigoriev I.V."/>
            <person name="Spatafora J.W."/>
            <person name="Aime M.C."/>
        </authorList>
    </citation>
    <scope>NUCLEOTIDE SEQUENCE [LARGE SCALE GENOMIC DNA]</scope>
    <source>
        <strain evidence="5 6">MCA 3882</strain>
    </source>
</reference>
<feature type="chain" id="PRO_5016233554" evidence="3">
    <location>
        <begin position="21"/>
        <end position="617"/>
    </location>
</feature>
<dbReference type="EMBL" id="KZ819603">
    <property type="protein sequence ID" value="PWN34598.1"/>
    <property type="molecule type" value="Genomic_DNA"/>
</dbReference>
<proteinExistence type="inferred from homology"/>
<dbReference type="InterPro" id="IPR016166">
    <property type="entry name" value="FAD-bd_PCMH"/>
</dbReference>
<dbReference type="SUPFAM" id="SSF56176">
    <property type="entry name" value="FAD-binding/transporter-associated domain-like"/>
    <property type="match status" value="1"/>
</dbReference>
<evidence type="ECO:0000256" key="3">
    <source>
        <dbReference type="SAM" id="SignalP"/>
    </source>
</evidence>
<dbReference type="GO" id="GO:0071949">
    <property type="term" value="F:FAD binding"/>
    <property type="evidence" value="ECO:0007669"/>
    <property type="project" value="InterPro"/>
</dbReference>
<keyword evidence="3" id="KW-0732">Signal</keyword>
<name>A0A316VBV2_9BASI</name>
<dbReference type="Proteomes" id="UP000245771">
    <property type="component" value="Unassembled WGS sequence"/>
</dbReference>
<dbReference type="Pfam" id="PF01565">
    <property type="entry name" value="FAD_binding_4"/>
    <property type="match status" value="1"/>
</dbReference>
<dbReference type="GeneID" id="37023969"/>
<dbReference type="PANTHER" id="PTHR13878">
    <property type="entry name" value="GULONOLACTONE OXIDASE"/>
    <property type="match status" value="1"/>
</dbReference>
<dbReference type="Pfam" id="PF08031">
    <property type="entry name" value="BBE"/>
    <property type="match status" value="1"/>
</dbReference>
<dbReference type="Gene3D" id="3.30.465.10">
    <property type="match status" value="2"/>
</dbReference>
<evidence type="ECO:0000259" key="4">
    <source>
        <dbReference type="PROSITE" id="PS51387"/>
    </source>
</evidence>
<organism evidence="5 6">
    <name type="scientific">Meira miltonrushii</name>
    <dbReference type="NCBI Taxonomy" id="1280837"/>
    <lineage>
        <taxon>Eukaryota</taxon>
        <taxon>Fungi</taxon>
        <taxon>Dikarya</taxon>
        <taxon>Basidiomycota</taxon>
        <taxon>Ustilaginomycotina</taxon>
        <taxon>Exobasidiomycetes</taxon>
        <taxon>Exobasidiales</taxon>
        <taxon>Brachybasidiaceae</taxon>
        <taxon>Meira</taxon>
    </lineage>
</organism>
<dbReference type="OrthoDB" id="9983560at2759"/>
<dbReference type="STRING" id="1280837.A0A316VBV2"/>
<dbReference type="InterPro" id="IPR012951">
    <property type="entry name" value="BBE"/>
</dbReference>
<dbReference type="InterPro" id="IPR006094">
    <property type="entry name" value="Oxid_FAD_bind_N"/>
</dbReference>
<dbReference type="InterPro" id="IPR016169">
    <property type="entry name" value="FAD-bd_PCMH_sub2"/>
</dbReference>
<keyword evidence="6" id="KW-1185">Reference proteome</keyword>
<keyword evidence="2" id="KW-0560">Oxidoreductase</keyword>
<evidence type="ECO:0000313" key="6">
    <source>
        <dbReference type="Proteomes" id="UP000245771"/>
    </source>
</evidence>
<dbReference type="InParanoid" id="A0A316VBV2"/>
<dbReference type="PROSITE" id="PS51387">
    <property type="entry name" value="FAD_PCMH"/>
    <property type="match status" value="1"/>
</dbReference>
<dbReference type="InterPro" id="IPR036318">
    <property type="entry name" value="FAD-bd_PCMH-like_sf"/>
</dbReference>
<dbReference type="AlphaFoldDB" id="A0A316VBV2"/>
<feature type="domain" description="FAD-binding PCMH-type" evidence="4">
    <location>
        <begin position="138"/>
        <end position="315"/>
    </location>
</feature>
<evidence type="ECO:0000256" key="2">
    <source>
        <dbReference type="ARBA" id="ARBA00023002"/>
    </source>
</evidence>
<protein>
    <submittedName>
        <fullName evidence="5">FAD-binding domain-containing protein</fullName>
    </submittedName>
</protein>
<accession>A0A316VBV2</accession>
<gene>
    <name evidence="5" type="ORF">FA14DRAFT_32027</name>
</gene>
<dbReference type="PANTHER" id="PTHR13878:SF91">
    <property type="entry name" value="FAD BINDING DOMAIN PROTEIN (AFU_ORTHOLOGUE AFUA_6G12070)-RELATED"/>
    <property type="match status" value="1"/>
</dbReference>
<comment type="similarity">
    <text evidence="1">Belongs to the oxygen-dependent FAD-linked oxidoreductase family.</text>
</comment>
<dbReference type="RefSeq" id="XP_025354900.1">
    <property type="nucleotide sequence ID" value="XM_025502188.1"/>
</dbReference>
<dbReference type="InterPro" id="IPR050432">
    <property type="entry name" value="FAD-linked_Oxidoreductases_BP"/>
</dbReference>
<evidence type="ECO:0000256" key="1">
    <source>
        <dbReference type="ARBA" id="ARBA00005466"/>
    </source>
</evidence>
<sequence>MKSLIFSLIAIILISATVNANPSKRQGTKVYCTPSQSCWPTQSDWASFNSSINGNLIKVTPWQSPCYVEPNGYQQPACQSVRLNYFNGEIRSDQIGATQLDNWSRCVTNAGLVGQCELTASTTGQINPLPVTGQTCQLGRLSPYGVNVQTNQDAVQALQFAQKFNIKVVIKNTGHEYLGRSTALDSLMIWTHNLQSTSFQPNWQGSGKDALALGAGVSADQAYTAAGNAGRSITLGAYSSVGVAGGYAMGGGHGPLGPKYGLAVDNILQYTIVTADGQIRNANANSNQDLYYALRGGGGGTWGVVTEVIYQVHPSTPMISVVYNVTLSPLLLAAPEAQQQAAYAELVSKMAEYQLNWTLTGWSGYTFLSTPGSTFAQFLPSDDLVAAKNSMAGMVEYFATSKNFVSVPVVPFVLLPNFETWRATILNTGAGNTPVAYSERLASRLIPYTAMNTTSEQQELGNVVAQAMFSNKAGNLGSQNSARVQSPLQIYSTSGPPAAFGGPSGNSTGVNTAWRSSLWEVVIASAWTNELSQSNRNLLAQQTSQAANGLRKYGTGTYFSESDVLEPNWQEAFFGGNYEKLVQIKQKYDPNNVFVVWKGIGYQGQESQAAFACYQQA</sequence>